<sequence>MIKARVVYLCMAILLLLFVVLYAVLPNIGIETKNTEFSYENIVFNKNKVTTVDIEIAEEDWADMLENATDKELKQANITVNGKRIEKVAIRTKGSSSLHSVVSSDSDRYSLKIDFDYYDDTQSLYGLKKLNLNNNFSDSTLMREYISYELMEQMGLPTPANSYMYVTVNGEERGLFLGVEAVDETFLANNYGSNDGFLFKPDGTGSDLKYISDNIADYTGIGLKTNEGNVDQSKFIEMIEAINSGGDIEKYIDVDEMLRYFAMNTALVSLDSYQGNMKHNYYLYEDNGVFSIIPWDFNMSFGGFGVGGRMGDNNQIPADAEKKKLGDAQMNEQLEKPNMKFPNNGVQQQGQQPNGDRKQGGFNMEMGLSGNLMEDSAINFSVSTPVSGVTLEDRPLLNALLSNEEYRAKYEGYLEEVATNYLTEEYIQSITKKLAVLLTTYVEADPTKFSTTEQFLEAVEGENSLPEFAKQRSASILKQLSGELVVEASTSQGNIGMPNPNDNGDVNGNPMHENFDPSQLPEDFDPSQLPPFNQDGNNQGERPGPMQKPDQNGGPMGMPGQNNEQLNQATVIDKNTVITIIVCFTLLIAALLGVLKFKRRGR</sequence>
<evidence type="ECO:0000313" key="3">
    <source>
        <dbReference type="EMBL" id="WHY51581.1"/>
    </source>
</evidence>
<proteinExistence type="predicted"/>
<dbReference type="GO" id="GO:0016301">
    <property type="term" value="F:kinase activity"/>
    <property type="evidence" value="ECO:0007669"/>
    <property type="project" value="UniProtKB-KW"/>
</dbReference>
<keyword evidence="3" id="KW-0418">Kinase</keyword>
<keyword evidence="2" id="KW-0812">Transmembrane</keyword>
<organism evidence="3 4">
    <name type="scientific">Lysinibacillus pakistanensis</name>
    <dbReference type="NCBI Taxonomy" id="759811"/>
    <lineage>
        <taxon>Bacteria</taxon>
        <taxon>Bacillati</taxon>
        <taxon>Bacillota</taxon>
        <taxon>Bacilli</taxon>
        <taxon>Bacillales</taxon>
        <taxon>Bacillaceae</taxon>
        <taxon>Lysinibacillus</taxon>
    </lineage>
</organism>
<protein>
    <submittedName>
        <fullName evidence="3">CotH kinase family protein</fullName>
    </submittedName>
</protein>
<dbReference type="InterPro" id="IPR014867">
    <property type="entry name" value="Spore_coat_CotH_CotH2/3/7"/>
</dbReference>
<feature type="transmembrane region" description="Helical" evidence="2">
    <location>
        <begin position="577"/>
        <end position="595"/>
    </location>
</feature>
<evidence type="ECO:0000256" key="1">
    <source>
        <dbReference type="SAM" id="MobiDB-lite"/>
    </source>
</evidence>
<dbReference type="Proteomes" id="UP001178322">
    <property type="component" value="Chromosome"/>
</dbReference>
<feature type="compositionally biased region" description="Polar residues" evidence="1">
    <location>
        <begin position="530"/>
        <end position="540"/>
    </location>
</feature>
<dbReference type="EMBL" id="CP126101">
    <property type="protein sequence ID" value="WHY51581.1"/>
    <property type="molecule type" value="Genomic_DNA"/>
</dbReference>
<gene>
    <name evidence="3" type="ORF">QNH24_25590</name>
</gene>
<feature type="compositionally biased region" description="Low complexity" evidence="1">
    <location>
        <begin position="342"/>
        <end position="354"/>
    </location>
</feature>
<feature type="region of interest" description="Disordered" evidence="1">
    <location>
        <begin position="491"/>
        <end position="563"/>
    </location>
</feature>
<dbReference type="AlphaFoldDB" id="A0AAX3WY71"/>
<name>A0AAX3WY71_9BACI</name>
<evidence type="ECO:0000313" key="4">
    <source>
        <dbReference type="Proteomes" id="UP001178322"/>
    </source>
</evidence>
<feature type="transmembrane region" description="Helical" evidence="2">
    <location>
        <begin position="7"/>
        <end position="25"/>
    </location>
</feature>
<accession>A0AAX3WY71</accession>
<evidence type="ECO:0000256" key="2">
    <source>
        <dbReference type="SAM" id="Phobius"/>
    </source>
</evidence>
<dbReference type="PANTHER" id="PTHR40050:SF1">
    <property type="entry name" value="INNER SPORE COAT PROTEIN H"/>
    <property type="match status" value="1"/>
</dbReference>
<keyword evidence="2" id="KW-1133">Transmembrane helix</keyword>
<dbReference type="RefSeq" id="WP_283870107.1">
    <property type="nucleotide sequence ID" value="NZ_CP126101.1"/>
</dbReference>
<keyword evidence="3" id="KW-0808">Transferase</keyword>
<dbReference type="Pfam" id="PF08757">
    <property type="entry name" value="CotH"/>
    <property type="match status" value="1"/>
</dbReference>
<feature type="compositionally biased region" description="Low complexity" evidence="1">
    <location>
        <begin position="496"/>
        <end position="511"/>
    </location>
</feature>
<dbReference type="PANTHER" id="PTHR40050">
    <property type="entry name" value="INNER SPORE COAT PROTEIN H"/>
    <property type="match status" value="1"/>
</dbReference>
<reference evidence="3" key="1">
    <citation type="submission" date="2023-05" db="EMBL/GenBank/DDBJ databases">
        <title>Comparative genomics of Bacillaceae isolates and their secondary metabolite potential.</title>
        <authorList>
            <person name="Song L."/>
            <person name="Nielsen L.J."/>
            <person name="Mohite O."/>
            <person name="Xu X."/>
            <person name="Weber T."/>
            <person name="Kovacs A.T."/>
        </authorList>
    </citation>
    <scope>NUCLEOTIDE SEQUENCE</scope>
    <source>
        <strain evidence="3">LY1</strain>
    </source>
</reference>
<keyword evidence="2" id="KW-0472">Membrane</keyword>
<feature type="region of interest" description="Disordered" evidence="1">
    <location>
        <begin position="336"/>
        <end position="362"/>
    </location>
</feature>